<dbReference type="PANTHER" id="PTHR46663:SF3">
    <property type="entry name" value="SLL0267 PROTEIN"/>
    <property type="match status" value="1"/>
</dbReference>
<protein>
    <recommendedName>
        <fullName evidence="1">GGDEF domain-containing protein</fullName>
    </recommendedName>
</protein>
<evidence type="ECO:0000313" key="2">
    <source>
        <dbReference type="EMBL" id="BCF91841.1"/>
    </source>
</evidence>
<sequence>MKTITRLYRFRIASLLFASVAVLIALASCGLAGLTRLDAYTRTLYQRNMLPIAQLHELRTASLGARREFRKSVRESDTVARLGGDEFVVVLEEVGGMQQIELVARAVLTAVNRPISLRSGVVSVTPSIGISLFPNDAANAKQLLLRADRAMYVAKNTGKNNLCFFSTLEAASHLQPAMTATA</sequence>
<dbReference type="InterPro" id="IPR000160">
    <property type="entry name" value="GGDEF_dom"/>
</dbReference>
<dbReference type="EMBL" id="AP023175">
    <property type="protein sequence ID" value="BCF91841.1"/>
    <property type="molecule type" value="Genomic_DNA"/>
</dbReference>
<evidence type="ECO:0000259" key="1">
    <source>
        <dbReference type="PROSITE" id="PS50887"/>
    </source>
</evidence>
<keyword evidence="3" id="KW-1185">Reference proteome</keyword>
<dbReference type="CDD" id="cd01949">
    <property type="entry name" value="GGDEF"/>
    <property type="match status" value="1"/>
</dbReference>
<feature type="domain" description="GGDEF" evidence="1">
    <location>
        <begin position="46"/>
        <end position="167"/>
    </location>
</feature>
<organism evidence="2 3">
    <name type="scientific">Paraburkholderia largidicola</name>
    <dbReference type="NCBI Taxonomy" id="3014751"/>
    <lineage>
        <taxon>Bacteria</taxon>
        <taxon>Pseudomonadati</taxon>
        <taxon>Pseudomonadota</taxon>
        <taxon>Betaproteobacteria</taxon>
        <taxon>Burkholderiales</taxon>
        <taxon>Burkholderiaceae</taxon>
        <taxon>Paraburkholderia</taxon>
    </lineage>
</organism>
<dbReference type="InterPro" id="IPR043128">
    <property type="entry name" value="Rev_trsase/Diguanyl_cyclase"/>
</dbReference>
<proteinExistence type="predicted"/>
<accession>A0A7I8BUG7</accession>
<dbReference type="Gene3D" id="3.30.70.270">
    <property type="match status" value="1"/>
</dbReference>
<dbReference type="PROSITE" id="PS50887">
    <property type="entry name" value="GGDEF"/>
    <property type="match status" value="1"/>
</dbReference>
<dbReference type="Pfam" id="PF00990">
    <property type="entry name" value="GGDEF"/>
    <property type="match status" value="1"/>
</dbReference>
<dbReference type="SUPFAM" id="SSF55073">
    <property type="entry name" value="Nucleotide cyclase"/>
    <property type="match status" value="1"/>
</dbReference>
<dbReference type="InterPro" id="IPR052163">
    <property type="entry name" value="DGC-Regulatory_Protein"/>
</dbReference>
<dbReference type="NCBIfam" id="TIGR00254">
    <property type="entry name" value="GGDEF"/>
    <property type="match status" value="1"/>
</dbReference>
<dbReference type="InterPro" id="IPR029787">
    <property type="entry name" value="Nucleotide_cyclase"/>
</dbReference>
<dbReference type="RefSeq" id="WP_243460610.1">
    <property type="nucleotide sequence ID" value="NZ_AP023175.1"/>
</dbReference>
<gene>
    <name evidence="2" type="ORF">PPGU16_49080</name>
</gene>
<dbReference type="AlphaFoldDB" id="A0A7I8BUG7"/>
<evidence type="ECO:0000313" key="3">
    <source>
        <dbReference type="Proteomes" id="UP000510888"/>
    </source>
</evidence>
<reference evidence="2 3" key="1">
    <citation type="journal article" date="2020" name="Genes (Basel)">
        <title>Genomic Comparison of Insect Gut Symbionts from Divergent Burkholderia Subclades.</title>
        <authorList>
            <person name="Takeshita K."/>
            <person name="Kikuchi Y."/>
        </authorList>
    </citation>
    <scope>NUCLEOTIDE SEQUENCE [LARGE SCALE GENOMIC DNA]</scope>
    <source>
        <strain evidence="2 3">PGU16</strain>
    </source>
</reference>
<dbReference type="SMART" id="SM00267">
    <property type="entry name" value="GGDEF"/>
    <property type="match status" value="1"/>
</dbReference>
<name>A0A7I8BUG7_9BURK</name>
<dbReference type="PANTHER" id="PTHR46663">
    <property type="entry name" value="DIGUANYLATE CYCLASE DGCT-RELATED"/>
    <property type="match status" value="1"/>
</dbReference>
<dbReference type="KEGG" id="plad:PPGU16_49080"/>
<dbReference type="PROSITE" id="PS51257">
    <property type="entry name" value="PROKAR_LIPOPROTEIN"/>
    <property type="match status" value="1"/>
</dbReference>
<dbReference type="Proteomes" id="UP000510888">
    <property type="component" value="Chromosome 2"/>
</dbReference>